<dbReference type="Gene3D" id="1.10.472.10">
    <property type="entry name" value="Cyclin-like"/>
    <property type="match status" value="2"/>
</dbReference>
<reference evidence="3 4" key="1">
    <citation type="journal article" date="2020" name="Cell">
        <title>Large-Scale Comparative Analyses of Tick Genomes Elucidate Their Genetic Diversity and Vector Capacities.</title>
        <authorList>
            <consortium name="Tick Genome and Microbiome Consortium (TIGMIC)"/>
            <person name="Jia N."/>
            <person name="Wang J."/>
            <person name="Shi W."/>
            <person name="Du L."/>
            <person name="Sun Y."/>
            <person name="Zhan W."/>
            <person name="Jiang J.F."/>
            <person name="Wang Q."/>
            <person name="Zhang B."/>
            <person name="Ji P."/>
            <person name="Bell-Sakyi L."/>
            <person name="Cui X.M."/>
            <person name="Yuan T.T."/>
            <person name="Jiang B.G."/>
            <person name="Yang W.F."/>
            <person name="Lam T.T."/>
            <person name="Chang Q.C."/>
            <person name="Ding S.J."/>
            <person name="Wang X.J."/>
            <person name="Zhu J.G."/>
            <person name="Ruan X.D."/>
            <person name="Zhao L."/>
            <person name="Wei J.T."/>
            <person name="Ye R.Z."/>
            <person name="Que T.C."/>
            <person name="Du C.H."/>
            <person name="Zhou Y.H."/>
            <person name="Cheng J.X."/>
            <person name="Dai P.F."/>
            <person name="Guo W.B."/>
            <person name="Han X.H."/>
            <person name="Huang E.J."/>
            <person name="Li L.F."/>
            <person name="Wei W."/>
            <person name="Gao Y.C."/>
            <person name="Liu J.Z."/>
            <person name="Shao H.Z."/>
            <person name="Wang X."/>
            <person name="Wang C.C."/>
            <person name="Yang T.C."/>
            <person name="Huo Q.B."/>
            <person name="Li W."/>
            <person name="Chen H.Y."/>
            <person name="Chen S.E."/>
            <person name="Zhou L.G."/>
            <person name="Ni X.B."/>
            <person name="Tian J.H."/>
            <person name="Sheng Y."/>
            <person name="Liu T."/>
            <person name="Pan Y.S."/>
            <person name="Xia L.Y."/>
            <person name="Li J."/>
            <person name="Zhao F."/>
            <person name="Cao W.C."/>
        </authorList>
    </citation>
    <scope>NUCLEOTIDE SEQUENCE [LARGE SCALE GENOMIC DNA]</scope>
    <source>
        <strain evidence="3">HaeL-2018</strain>
    </source>
</reference>
<dbReference type="AlphaFoldDB" id="A0A9J6FIT3"/>
<dbReference type="InterPro" id="IPR036915">
    <property type="entry name" value="Cyclin-like_sf"/>
</dbReference>
<feature type="region of interest" description="Disordered" evidence="1">
    <location>
        <begin position="142"/>
        <end position="180"/>
    </location>
</feature>
<dbReference type="InterPro" id="IPR006671">
    <property type="entry name" value="Cyclin_N"/>
</dbReference>
<dbReference type="Pfam" id="PF00134">
    <property type="entry name" value="Cyclin_N"/>
    <property type="match status" value="1"/>
</dbReference>
<sequence length="281" mass="32079">MTRVTVQGKRTPVQWPDGHSVLSRSHYESNKLATFQRGSAHGSVLGTWPIPTKAPDALILRRAVVLSNVAALVAHRCPHRDRARGISSAREADDTKPSQPRRACLARRRIDWRRVPRCDRNYAITRCPVENYSTSRRLLERRPGTFAKPPPKAGRGMPPEHAARARPDGRDDARGPECGTAAAPIQSLRDFQGAEGEPLGVVNPTIRTFDMMSYTETRDKEMSELYWHDVYNHLRNREQQLLPDPWYMRRQPHIASYMRSDLVDWLVALADEYGLHDEKLF</sequence>
<dbReference type="SUPFAM" id="SSF47954">
    <property type="entry name" value="Cyclin-like"/>
    <property type="match status" value="1"/>
</dbReference>
<proteinExistence type="predicted"/>
<organism evidence="3 4">
    <name type="scientific">Haemaphysalis longicornis</name>
    <name type="common">Bush tick</name>
    <dbReference type="NCBI Taxonomy" id="44386"/>
    <lineage>
        <taxon>Eukaryota</taxon>
        <taxon>Metazoa</taxon>
        <taxon>Ecdysozoa</taxon>
        <taxon>Arthropoda</taxon>
        <taxon>Chelicerata</taxon>
        <taxon>Arachnida</taxon>
        <taxon>Acari</taxon>
        <taxon>Parasitiformes</taxon>
        <taxon>Ixodida</taxon>
        <taxon>Ixodoidea</taxon>
        <taxon>Ixodidae</taxon>
        <taxon>Haemaphysalinae</taxon>
        <taxon>Haemaphysalis</taxon>
    </lineage>
</organism>
<dbReference type="Proteomes" id="UP000821853">
    <property type="component" value="Chromosome 1"/>
</dbReference>
<evidence type="ECO:0000313" key="3">
    <source>
        <dbReference type="EMBL" id="KAH9362970.1"/>
    </source>
</evidence>
<keyword evidence="4" id="KW-1185">Reference proteome</keyword>
<name>A0A9J6FIT3_HAELO</name>
<evidence type="ECO:0000313" key="4">
    <source>
        <dbReference type="Proteomes" id="UP000821853"/>
    </source>
</evidence>
<protein>
    <recommendedName>
        <fullName evidence="2">Cyclin N-terminal domain-containing protein</fullName>
    </recommendedName>
</protein>
<evidence type="ECO:0000256" key="1">
    <source>
        <dbReference type="SAM" id="MobiDB-lite"/>
    </source>
</evidence>
<feature type="region of interest" description="Disordered" evidence="1">
    <location>
        <begin position="80"/>
        <end position="102"/>
    </location>
</feature>
<dbReference type="VEuPathDB" id="VectorBase:HLOH_056218"/>
<feature type="compositionally biased region" description="Basic and acidic residues" evidence="1">
    <location>
        <begin position="161"/>
        <end position="175"/>
    </location>
</feature>
<feature type="domain" description="Cyclin N-terminal" evidence="2">
    <location>
        <begin position="229"/>
        <end position="280"/>
    </location>
</feature>
<comment type="caution">
    <text evidence="3">The sequence shown here is derived from an EMBL/GenBank/DDBJ whole genome shotgun (WGS) entry which is preliminary data.</text>
</comment>
<gene>
    <name evidence="3" type="ORF">HPB48_014248</name>
</gene>
<dbReference type="EMBL" id="JABSTR010000001">
    <property type="protein sequence ID" value="KAH9362970.1"/>
    <property type="molecule type" value="Genomic_DNA"/>
</dbReference>
<evidence type="ECO:0000259" key="2">
    <source>
        <dbReference type="Pfam" id="PF00134"/>
    </source>
</evidence>
<accession>A0A9J6FIT3</accession>